<comment type="caution">
    <text evidence="5">The sequence shown here is derived from an EMBL/GenBank/DDBJ whole genome shotgun (WGS) entry which is preliminary data.</text>
</comment>
<dbReference type="PANTHER" id="PTHR24198:SF165">
    <property type="entry name" value="ANKYRIN REPEAT-CONTAINING PROTEIN-RELATED"/>
    <property type="match status" value="1"/>
</dbReference>
<accession>A0A7D8UQ73</accession>
<dbReference type="Proteomes" id="UP000481288">
    <property type="component" value="Unassembled WGS sequence"/>
</dbReference>
<feature type="repeat" description="ANK" evidence="3">
    <location>
        <begin position="235"/>
        <end position="267"/>
    </location>
</feature>
<feature type="region of interest" description="Disordered" evidence="4">
    <location>
        <begin position="65"/>
        <end position="87"/>
    </location>
</feature>
<dbReference type="InterPro" id="IPR002110">
    <property type="entry name" value="Ankyrin_rpt"/>
</dbReference>
<sequence>MQFLTVAEDLGHVAAKLFGPQLQSVITFDPSLSNSSYNSKVVHGLEVQPPNEAITLTFQPWSNNYPPDYESSQEDTPESSLSSHSPTGSGFFEVPLQDIMPEGHIAALAGQEHLLKAVIDRRAKIDIRDNSGRTMLHCAVTKRSPSIVSMLLKGGLDIDAQTLEGNTSLQLAVQLYRSDILRLLIEQEADMSVRNGLNFTPLHQCVFTGDELTLRPLLDLTKARKPSLIHARDSKQRTPLHIAGTLARSSAAAHLLSYGADPGSTDEDGNTPLHFVIASSNENIQRSQGDRLEFCRSTCEYISTQNPDSSPAPELLIKNKNGSTPWDLAYLKNHLLLVEIIFQYGGPEAYFQLLYRGEYVGSLLLDKAVQAEAWDLVVLLLGLLSFEETAKRYPALSVEDLRGAVRMGDKMSVKRFLQIGVES</sequence>
<evidence type="ECO:0000256" key="3">
    <source>
        <dbReference type="PROSITE-ProRule" id="PRU00023"/>
    </source>
</evidence>
<keyword evidence="6" id="KW-1185">Reference proteome</keyword>
<evidence type="ECO:0000256" key="4">
    <source>
        <dbReference type="SAM" id="MobiDB-lite"/>
    </source>
</evidence>
<protein>
    <submittedName>
        <fullName evidence="5">Alpha-latrocrustotoxin-Lt1a</fullName>
    </submittedName>
</protein>
<gene>
    <name evidence="5" type="primary">LCTA</name>
    <name evidence="5" type="ORF">LCER1_G006188</name>
</gene>
<dbReference type="OrthoDB" id="3552069at2759"/>
<dbReference type="PROSITE" id="PS50088">
    <property type="entry name" value="ANK_REPEAT"/>
    <property type="match status" value="3"/>
</dbReference>
<dbReference type="EMBL" id="QGMG01000585">
    <property type="protein sequence ID" value="TVY52588.1"/>
    <property type="molecule type" value="Genomic_DNA"/>
</dbReference>
<dbReference type="PROSITE" id="PS50297">
    <property type="entry name" value="ANK_REP_REGION"/>
    <property type="match status" value="2"/>
</dbReference>
<evidence type="ECO:0000313" key="5">
    <source>
        <dbReference type="EMBL" id="TVY52588.1"/>
    </source>
</evidence>
<keyword evidence="2 3" id="KW-0040">ANK repeat</keyword>
<name>A0A7D8UQ73_9HELO</name>
<dbReference type="PANTHER" id="PTHR24198">
    <property type="entry name" value="ANKYRIN REPEAT AND PROTEIN KINASE DOMAIN-CONTAINING PROTEIN"/>
    <property type="match status" value="1"/>
</dbReference>
<dbReference type="SUPFAM" id="SSF48403">
    <property type="entry name" value="Ankyrin repeat"/>
    <property type="match status" value="1"/>
</dbReference>
<feature type="repeat" description="ANK" evidence="3">
    <location>
        <begin position="131"/>
        <end position="163"/>
    </location>
</feature>
<keyword evidence="1" id="KW-0677">Repeat</keyword>
<evidence type="ECO:0000313" key="6">
    <source>
        <dbReference type="Proteomes" id="UP000481288"/>
    </source>
</evidence>
<dbReference type="Gene3D" id="1.25.40.20">
    <property type="entry name" value="Ankyrin repeat-containing domain"/>
    <property type="match status" value="2"/>
</dbReference>
<organism evidence="5 6">
    <name type="scientific">Lachnellula cervina</name>
    <dbReference type="NCBI Taxonomy" id="1316786"/>
    <lineage>
        <taxon>Eukaryota</taxon>
        <taxon>Fungi</taxon>
        <taxon>Dikarya</taxon>
        <taxon>Ascomycota</taxon>
        <taxon>Pezizomycotina</taxon>
        <taxon>Leotiomycetes</taxon>
        <taxon>Helotiales</taxon>
        <taxon>Lachnaceae</taxon>
        <taxon>Lachnellula</taxon>
    </lineage>
</organism>
<reference evidence="5 6" key="1">
    <citation type="submission" date="2018-05" db="EMBL/GenBank/DDBJ databases">
        <title>Whole genome sequencing for identification of molecular markers to develop diagnostic detection tools for the regulated plant pathogen Lachnellula willkommii.</title>
        <authorList>
            <person name="Giroux E."/>
            <person name="Bilodeau G."/>
        </authorList>
    </citation>
    <scope>NUCLEOTIDE SEQUENCE [LARGE SCALE GENOMIC DNA]</scope>
    <source>
        <strain evidence="5 6">CBS 625.97</strain>
    </source>
</reference>
<evidence type="ECO:0000256" key="1">
    <source>
        <dbReference type="ARBA" id="ARBA00022737"/>
    </source>
</evidence>
<dbReference type="InterPro" id="IPR036770">
    <property type="entry name" value="Ankyrin_rpt-contain_sf"/>
</dbReference>
<proteinExistence type="predicted"/>
<feature type="repeat" description="ANK" evidence="3">
    <location>
        <begin position="164"/>
        <end position="196"/>
    </location>
</feature>
<evidence type="ECO:0000256" key="2">
    <source>
        <dbReference type="ARBA" id="ARBA00023043"/>
    </source>
</evidence>
<dbReference type="Pfam" id="PF12796">
    <property type="entry name" value="Ank_2"/>
    <property type="match status" value="1"/>
</dbReference>
<dbReference type="SMART" id="SM00248">
    <property type="entry name" value="ANK"/>
    <property type="match status" value="7"/>
</dbReference>
<dbReference type="AlphaFoldDB" id="A0A7D8UQ73"/>